<proteinExistence type="predicted"/>
<dbReference type="RefSeq" id="WP_307408334.1">
    <property type="nucleotide sequence ID" value="NZ_JAUSUR010000004.1"/>
</dbReference>
<protein>
    <submittedName>
        <fullName evidence="1">Fe-S cluster-containing MiaB family protein</fullName>
    </submittedName>
</protein>
<gene>
    <name evidence="1" type="ORF">J2S15_002276</name>
</gene>
<sequence>MFITNIVEKLWESDSEKFSMILDDCEKKGTQSVFDELIDEMNLLSTTDEWQDDSSTFILTSGCTYACNKKSINGCSFCNFLCEKFDMIAKMQYLRKNDISLYNECAKESISLLNGYRDLFIDEFAIEDVFCNFQLPDSTLEMISSNLSEKPVILNVQCKASTIEKNRYIRLESMTRKILNTSIGMETANEWLRVHWLNKIISNKQIIESGKLIDSMNKGRVSVNVLFGIPGFNPLLSINNFIETIQWLSEQTWVSGIVVSPLLLKTNTLQKFIDENFYYEKAYDGSITAVSFYYALEQLYIMNNNIMNKINISNFSLYDFLDQCKENIRDKPKYKELELKVVEHFKKYTKDKIIFSICDDFFCDISNEKLYKEYMSNLNKYNSNEKIQIKIISKWISKKLFPENNEKYFLNILDELNEFDTHE</sequence>
<keyword evidence="2" id="KW-1185">Reference proteome</keyword>
<dbReference type="Proteomes" id="UP001230220">
    <property type="component" value="Unassembled WGS sequence"/>
</dbReference>
<evidence type="ECO:0000313" key="1">
    <source>
        <dbReference type="EMBL" id="MDQ0361526.1"/>
    </source>
</evidence>
<accession>A0ABU0E3X2</accession>
<evidence type="ECO:0000313" key="2">
    <source>
        <dbReference type="Proteomes" id="UP001230220"/>
    </source>
</evidence>
<reference evidence="1 2" key="1">
    <citation type="submission" date="2023-07" db="EMBL/GenBank/DDBJ databases">
        <title>Genomic Encyclopedia of Type Strains, Phase IV (KMG-IV): sequencing the most valuable type-strain genomes for metagenomic binning, comparative biology and taxonomic classification.</title>
        <authorList>
            <person name="Goeker M."/>
        </authorList>
    </citation>
    <scope>NUCLEOTIDE SEQUENCE [LARGE SCALE GENOMIC DNA]</scope>
    <source>
        <strain evidence="1 2">DSM 16784</strain>
    </source>
</reference>
<comment type="caution">
    <text evidence="1">The sequence shown here is derived from an EMBL/GenBank/DDBJ whole genome shotgun (WGS) entry which is preliminary data.</text>
</comment>
<name>A0ABU0E3X2_9FIRM</name>
<organism evidence="1 2">
    <name type="scientific">Breznakia pachnodae</name>
    <dbReference type="NCBI Taxonomy" id="265178"/>
    <lineage>
        <taxon>Bacteria</taxon>
        <taxon>Bacillati</taxon>
        <taxon>Bacillota</taxon>
        <taxon>Erysipelotrichia</taxon>
        <taxon>Erysipelotrichales</taxon>
        <taxon>Erysipelotrichaceae</taxon>
        <taxon>Breznakia</taxon>
    </lineage>
</organism>
<dbReference type="EMBL" id="JAUSUR010000004">
    <property type="protein sequence ID" value="MDQ0361526.1"/>
    <property type="molecule type" value="Genomic_DNA"/>
</dbReference>